<organism evidence="1 2">
    <name type="scientific">Megasphaera stantonii</name>
    <dbReference type="NCBI Taxonomy" id="2144175"/>
    <lineage>
        <taxon>Bacteria</taxon>
        <taxon>Bacillati</taxon>
        <taxon>Bacillota</taxon>
        <taxon>Negativicutes</taxon>
        <taxon>Veillonellales</taxon>
        <taxon>Veillonellaceae</taxon>
        <taxon>Megasphaera</taxon>
    </lineage>
</organism>
<dbReference type="PANTHER" id="PTHR34374:SF1">
    <property type="entry name" value="LARGE RIBOSOMAL RNA SUBUNIT ACCUMULATION PROTEIN YCED HOMOLOG 1, CHLOROPLASTIC"/>
    <property type="match status" value="1"/>
</dbReference>
<proteinExistence type="predicted"/>
<dbReference type="AlphaFoldDB" id="A0A346AXL5"/>
<name>A0A346AXL5_9FIRM</name>
<dbReference type="OrthoDB" id="9790372at2"/>
<dbReference type="KEGG" id="meg:DKB62_02925"/>
<keyword evidence="2" id="KW-1185">Reference proteome</keyword>
<sequence>MKLQVEEALKEEGRKVPFSFQKPAADLGDVDAFPWKNHVVAVEGAFWSDGTHIVVKGTVRTSGMYACSRCLMPVSVDRNATLSEVYGTEAELPDDVLPYNGEYIDLTETIRETLILSEPMKVLCQPDCKGLCPQCGANLNEGPCSCPTDRIDPRLAVLGDLLKSKH</sequence>
<reference evidence="1 2" key="1">
    <citation type="submission" date="2018-05" db="EMBL/GenBank/DDBJ databases">
        <title>Complete genome sequence of Megasphaera sp. AJH120T, isolated from the ceca of a chicken.</title>
        <authorList>
            <person name="Maki J."/>
            <person name="Looft T."/>
        </authorList>
    </citation>
    <scope>NUCLEOTIDE SEQUENCE [LARGE SCALE GENOMIC DNA]</scope>
    <source>
        <strain evidence="1 2">AJH120</strain>
    </source>
</reference>
<evidence type="ECO:0000313" key="1">
    <source>
        <dbReference type="EMBL" id="AXL20608.1"/>
    </source>
</evidence>
<dbReference type="Proteomes" id="UP000254337">
    <property type="component" value="Chromosome"/>
</dbReference>
<gene>
    <name evidence="1" type="ORF">DKB62_02925</name>
</gene>
<accession>A0A346AXL5</accession>
<dbReference type="EMBL" id="CP029462">
    <property type="protein sequence ID" value="AXL20608.1"/>
    <property type="molecule type" value="Genomic_DNA"/>
</dbReference>
<dbReference type="RefSeq" id="WP_087478039.1">
    <property type="nucleotide sequence ID" value="NZ_CALYAU010000002.1"/>
</dbReference>
<dbReference type="InterPro" id="IPR003772">
    <property type="entry name" value="YceD"/>
</dbReference>
<dbReference type="Pfam" id="PF02620">
    <property type="entry name" value="YceD"/>
    <property type="match status" value="1"/>
</dbReference>
<evidence type="ECO:0000313" key="2">
    <source>
        <dbReference type="Proteomes" id="UP000254337"/>
    </source>
</evidence>
<dbReference type="PANTHER" id="PTHR34374">
    <property type="entry name" value="LARGE RIBOSOMAL RNA SUBUNIT ACCUMULATION PROTEIN YCED HOMOLOG 1, CHLOROPLASTIC"/>
    <property type="match status" value="1"/>
</dbReference>
<protein>
    <submittedName>
        <fullName evidence="1">DUF177 domain-containing protein</fullName>
    </submittedName>
</protein>